<evidence type="ECO:0000256" key="1">
    <source>
        <dbReference type="SAM" id="MobiDB-lite"/>
    </source>
</evidence>
<accession>A0AAE0BRW6</accession>
<feature type="region of interest" description="Disordered" evidence="1">
    <location>
        <begin position="266"/>
        <end position="355"/>
    </location>
</feature>
<evidence type="ECO:0000313" key="3">
    <source>
        <dbReference type="Proteomes" id="UP001190700"/>
    </source>
</evidence>
<dbReference type="AlphaFoldDB" id="A0AAE0BRW6"/>
<feature type="compositionally biased region" description="Pro residues" evidence="1">
    <location>
        <begin position="266"/>
        <end position="287"/>
    </location>
</feature>
<protein>
    <submittedName>
        <fullName evidence="2">Uncharacterized protein</fullName>
    </submittedName>
</protein>
<evidence type="ECO:0000313" key="2">
    <source>
        <dbReference type="EMBL" id="KAK3240945.1"/>
    </source>
</evidence>
<feature type="region of interest" description="Disordered" evidence="1">
    <location>
        <begin position="146"/>
        <end position="166"/>
    </location>
</feature>
<dbReference type="Proteomes" id="UP001190700">
    <property type="component" value="Unassembled WGS sequence"/>
</dbReference>
<name>A0AAE0BRW6_9CHLO</name>
<sequence length="355" mass="37182">MESNDPARFDAVCYIADGKPELYDTVSAFSFAVAEERVPDTIEEYLGCCQPADTRFGVCAVGGALNINNFKVHDKVHADALAVPPPPAPPTAPQSVVSDEGMYPVSALHAHEPHMSFMDKFAVNLDLTGPEPTLAMHCMGPVAPVDSVSVAGEDSEDDDEGLPPPRRALGCGRPPMGFGFSALTSLAVCMLFLVCAAAVPTQSHSTQESSATPEHIGDEVGGAGVLSPTAVPPALYWRPEGWYPNDHGDYLGSLWTWYPGPSQPPVAAPTLPVPPSPGGAPPSPDYVPPTSDGEDEDEPSSSIEHKTRLVAHGATDDGNIGTFSICSTHDLSESGTSSPGRRNSGTGSPGHYRRG</sequence>
<reference evidence="2 3" key="1">
    <citation type="journal article" date="2015" name="Genome Biol. Evol.">
        <title>Comparative Genomics of a Bacterivorous Green Alga Reveals Evolutionary Causalities and Consequences of Phago-Mixotrophic Mode of Nutrition.</title>
        <authorList>
            <person name="Burns J.A."/>
            <person name="Paasch A."/>
            <person name="Narechania A."/>
            <person name="Kim E."/>
        </authorList>
    </citation>
    <scope>NUCLEOTIDE SEQUENCE [LARGE SCALE GENOMIC DNA]</scope>
    <source>
        <strain evidence="2 3">PLY_AMNH</strain>
    </source>
</reference>
<proteinExistence type="predicted"/>
<feature type="compositionally biased region" description="Polar residues" evidence="1">
    <location>
        <begin position="321"/>
        <end position="346"/>
    </location>
</feature>
<dbReference type="EMBL" id="LGRX02033510">
    <property type="protein sequence ID" value="KAK3240945.1"/>
    <property type="molecule type" value="Genomic_DNA"/>
</dbReference>
<keyword evidence="3" id="KW-1185">Reference proteome</keyword>
<comment type="caution">
    <text evidence="2">The sequence shown here is derived from an EMBL/GenBank/DDBJ whole genome shotgun (WGS) entry which is preliminary data.</text>
</comment>
<organism evidence="2 3">
    <name type="scientific">Cymbomonas tetramitiformis</name>
    <dbReference type="NCBI Taxonomy" id="36881"/>
    <lineage>
        <taxon>Eukaryota</taxon>
        <taxon>Viridiplantae</taxon>
        <taxon>Chlorophyta</taxon>
        <taxon>Pyramimonadophyceae</taxon>
        <taxon>Pyramimonadales</taxon>
        <taxon>Pyramimonadaceae</taxon>
        <taxon>Cymbomonas</taxon>
    </lineage>
</organism>
<gene>
    <name evidence="2" type="ORF">CYMTET_49246</name>
</gene>